<reference evidence="1 2" key="1">
    <citation type="submission" date="2019-07" db="EMBL/GenBank/DDBJ databases">
        <title>Whole genome shotgun sequence of Lactobacillus aviarius subsp. aviarius NBRC 102162.</title>
        <authorList>
            <person name="Hosoyama A."/>
            <person name="Uohara A."/>
            <person name="Ohji S."/>
            <person name="Ichikawa N."/>
        </authorList>
    </citation>
    <scope>NUCLEOTIDE SEQUENCE [LARGE SCALE GENOMIC DNA]</scope>
    <source>
        <strain evidence="1 2">NBRC 102162</strain>
    </source>
</reference>
<evidence type="ECO:0000313" key="2">
    <source>
        <dbReference type="Proteomes" id="UP000321722"/>
    </source>
</evidence>
<organism evidence="1 2">
    <name type="scientific">Ligilactobacillus aviarius</name>
    <dbReference type="NCBI Taxonomy" id="1606"/>
    <lineage>
        <taxon>Bacteria</taxon>
        <taxon>Bacillati</taxon>
        <taxon>Bacillota</taxon>
        <taxon>Bacilli</taxon>
        <taxon>Lactobacillales</taxon>
        <taxon>Lactobacillaceae</taxon>
        <taxon>Ligilactobacillus</taxon>
    </lineage>
</organism>
<protein>
    <submittedName>
        <fullName evidence="1">Uncharacterized protein</fullName>
    </submittedName>
</protein>
<dbReference type="Proteomes" id="UP000321722">
    <property type="component" value="Unassembled WGS sequence"/>
</dbReference>
<dbReference type="InterPro" id="IPR014054">
    <property type="entry name" value="Phage_regulatory_Rha"/>
</dbReference>
<keyword evidence="2" id="KW-1185">Reference proteome</keyword>
<dbReference type="AlphaFoldDB" id="A0A510WQZ4"/>
<comment type="caution">
    <text evidence="1">The sequence shown here is derived from an EMBL/GenBank/DDBJ whole genome shotgun (WGS) entry which is preliminary data.</text>
</comment>
<gene>
    <name evidence="1" type="ORF">LAV01_04380</name>
</gene>
<accession>A0A510WQZ4</accession>
<dbReference type="GeneID" id="70098623"/>
<dbReference type="Pfam" id="PF09669">
    <property type="entry name" value="Phage_pRha"/>
    <property type="match status" value="1"/>
</dbReference>
<evidence type="ECO:0000313" key="1">
    <source>
        <dbReference type="EMBL" id="GEK41606.1"/>
    </source>
</evidence>
<proteinExistence type="predicted"/>
<dbReference type="RefSeq" id="WP_235803898.1">
    <property type="nucleotide sequence ID" value="NZ_BAAACL010000001.1"/>
</dbReference>
<sequence>MNELVFKTTALSTAEPYTTSEVIAEYSENSHHAIQQLISKNKDNLEEFGILAFEMRKLKPGRGAKAKIYHLNEQQATFLITLLKNTPNVVAFKFELTRQFYATCKEYKNAIHYGLKIKVNAKL</sequence>
<name>A0A510WQZ4_9LACO</name>
<dbReference type="EMBL" id="BJUI01000003">
    <property type="protein sequence ID" value="GEK41606.1"/>
    <property type="molecule type" value="Genomic_DNA"/>
</dbReference>